<dbReference type="SUPFAM" id="SSF51735">
    <property type="entry name" value="NAD(P)-binding Rossmann-fold domains"/>
    <property type="match status" value="1"/>
</dbReference>
<gene>
    <name evidence="4" type="ORF">CBR_g49487</name>
</gene>
<accession>A0A388K4Z2</accession>
<dbReference type="InterPro" id="IPR045011">
    <property type="entry name" value="TYRAAT1/2"/>
</dbReference>
<dbReference type="STRING" id="69332.A0A388K4Z2"/>
<dbReference type="InterPro" id="IPR008927">
    <property type="entry name" value="6-PGluconate_DH-like_C_sf"/>
</dbReference>
<dbReference type="Pfam" id="PF03807">
    <property type="entry name" value="F420_oxidored"/>
    <property type="match status" value="1"/>
</dbReference>
<dbReference type="InterPro" id="IPR059064">
    <property type="entry name" value="TYRAAT2_C"/>
</dbReference>
<dbReference type="AlphaFoldDB" id="A0A388K4Z2"/>
<dbReference type="PROSITE" id="PS51176">
    <property type="entry name" value="PDH_ADH"/>
    <property type="match status" value="1"/>
</dbReference>
<dbReference type="Proteomes" id="UP000265515">
    <property type="component" value="Unassembled WGS sequence"/>
</dbReference>
<name>A0A388K4Z2_CHABU</name>
<dbReference type="InterPro" id="IPR028939">
    <property type="entry name" value="P5C_Rdtase_cat_N"/>
</dbReference>
<comment type="caution">
    <text evidence="4">The sequence shown here is derived from an EMBL/GenBank/DDBJ whole genome shotgun (WGS) entry which is preliminary data.</text>
</comment>
<dbReference type="PANTHER" id="PTHR43207">
    <property type="entry name" value="AROGENATE DEHYDROGENASE-RELATED"/>
    <property type="match status" value="1"/>
</dbReference>
<proteinExistence type="predicted"/>
<dbReference type="GO" id="GO:0033730">
    <property type="term" value="F:arogenate dehydrogenase (NADP+) activity"/>
    <property type="evidence" value="ECO:0007669"/>
    <property type="project" value="InterPro"/>
</dbReference>
<feature type="compositionally biased region" description="Basic and acidic residues" evidence="2">
    <location>
        <begin position="495"/>
        <end position="526"/>
    </location>
</feature>
<evidence type="ECO:0000313" key="5">
    <source>
        <dbReference type="Proteomes" id="UP000265515"/>
    </source>
</evidence>
<organism evidence="4 5">
    <name type="scientific">Chara braunii</name>
    <name type="common">Braun's stonewort</name>
    <dbReference type="NCBI Taxonomy" id="69332"/>
    <lineage>
        <taxon>Eukaryota</taxon>
        <taxon>Viridiplantae</taxon>
        <taxon>Streptophyta</taxon>
        <taxon>Charophyceae</taxon>
        <taxon>Charales</taxon>
        <taxon>Characeae</taxon>
        <taxon>Chara</taxon>
    </lineage>
</organism>
<dbReference type="GO" id="GO:0004665">
    <property type="term" value="F:prephenate dehydrogenase (NADP+) activity"/>
    <property type="evidence" value="ECO:0007669"/>
    <property type="project" value="InterPro"/>
</dbReference>
<dbReference type="Gene3D" id="3.40.50.720">
    <property type="entry name" value="NAD(P)-binding Rossmann-like Domain"/>
    <property type="match status" value="1"/>
</dbReference>
<feature type="domain" description="Prephenate/arogenate dehydrogenase" evidence="3">
    <location>
        <begin position="189"/>
        <end position="468"/>
    </location>
</feature>
<protein>
    <recommendedName>
        <fullName evidence="3">Prephenate/arogenate dehydrogenase domain-containing protein</fullName>
    </recommendedName>
</protein>
<reference evidence="4 5" key="1">
    <citation type="journal article" date="2018" name="Cell">
        <title>The Chara Genome: Secondary Complexity and Implications for Plant Terrestrialization.</title>
        <authorList>
            <person name="Nishiyama T."/>
            <person name="Sakayama H."/>
            <person name="Vries J.D."/>
            <person name="Buschmann H."/>
            <person name="Saint-Marcoux D."/>
            <person name="Ullrich K.K."/>
            <person name="Haas F.B."/>
            <person name="Vanderstraeten L."/>
            <person name="Becker D."/>
            <person name="Lang D."/>
            <person name="Vosolsobe S."/>
            <person name="Rombauts S."/>
            <person name="Wilhelmsson P.K.I."/>
            <person name="Janitza P."/>
            <person name="Kern R."/>
            <person name="Heyl A."/>
            <person name="Rumpler F."/>
            <person name="Villalobos L.I.A.C."/>
            <person name="Clay J.M."/>
            <person name="Skokan R."/>
            <person name="Toyoda A."/>
            <person name="Suzuki Y."/>
            <person name="Kagoshima H."/>
            <person name="Schijlen E."/>
            <person name="Tajeshwar N."/>
            <person name="Catarino B."/>
            <person name="Hetherington A.J."/>
            <person name="Saltykova A."/>
            <person name="Bonnot C."/>
            <person name="Breuninger H."/>
            <person name="Symeonidi A."/>
            <person name="Radhakrishnan G.V."/>
            <person name="Van Nieuwerburgh F."/>
            <person name="Deforce D."/>
            <person name="Chang C."/>
            <person name="Karol K.G."/>
            <person name="Hedrich R."/>
            <person name="Ulvskov P."/>
            <person name="Glockner G."/>
            <person name="Delwiche C.F."/>
            <person name="Petrasek J."/>
            <person name="Van de Peer Y."/>
            <person name="Friml J."/>
            <person name="Beilby M."/>
            <person name="Dolan L."/>
            <person name="Kohara Y."/>
            <person name="Sugano S."/>
            <person name="Fujiyama A."/>
            <person name="Delaux P.-M."/>
            <person name="Quint M."/>
            <person name="TheiBen G."/>
            <person name="Hagemann M."/>
            <person name="Harholt J."/>
            <person name="Dunand C."/>
            <person name="Zachgo S."/>
            <person name="Langdale J."/>
            <person name="Maumus F."/>
            <person name="Straeten D.V.D."/>
            <person name="Gould S.B."/>
            <person name="Rensing S.A."/>
        </authorList>
    </citation>
    <scope>NUCLEOTIDE SEQUENCE [LARGE SCALE GENOMIC DNA]</scope>
    <source>
        <strain evidence="4 5">S276</strain>
    </source>
</reference>
<dbReference type="PANTHER" id="PTHR43207:SF4">
    <property type="entry name" value="AROGENATE DEHYDROGENASE 2, CHLOROPLASTIC"/>
    <property type="match status" value="1"/>
</dbReference>
<sequence length="564" mass="62776">MAVGMAPSNPSLWCSSLEDRLPNCISQHQQQQQQHQQQHERSKVWIPPAASGEVLAASATGSPSVALRSSPPGRSYVLRLVASKRLCSVCRGRPRGGGGGGGGGETCGELQHAAANGDYSSHGHVKRSRRPPHNHPHHHHHHHHYYYPTPHHLKKRGSARTLQVWALDAAQPFDYESMLQAKLDREGKMKIGILGFGNFGQFIAKRIIQQNHEVLAFSRSDYTATAKELGVTYFRDADDFCEEHPEVVVVCTSILSTEKVLSSLPLQRLRRNTLFVDMLSVKEFPKKLFLKLLPAEFDILCTHPMFGPESGKGSWNGLPLVYDKVRVREGKLRDKRVENFLQIFEKEGCQMVEMSCEEHDRYAASTQFITHTVGRVLGKFGLESTPINTKGYETLLNLVENTQGDSFDLYYGLFMYNINATEELERLERAFDSVKKQLFDQLHFILRGQLFGPKGQQTSATLLDSSSTTAKSSDAEVVALESLPQNLQKLTLHTGNDDKGLGVESGREGSQEKLPVESLNVREHGSLPKVPDNKIALLPSKAPLREETELTGPGDQAHTIPRPS</sequence>
<keyword evidence="5" id="KW-1185">Reference proteome</keyword>
<dbReference type="SUPFAM" id="SSF48179">
    <property type="entry name" value="6-phosphogluconate dehydrogenase C-terminal domain-like"/>
    <property type="match status" value="1"/>
</dbReference>
<feature type="compositionally biased region" description="Basic residues" evidence="2">
    <location>
        <begin position="123"/>
        <end position="152"/>
    </location>
</feature>
<dbReference type="InterPro" id="IPR003099">
    <property type="entry name" value="Prephen_DH"/>
</dbReference>
<dbReference type="Gramene" id="GBG65124">
    <property type="protein sequence ID" value="GBG65124"/>
    <property type="gene ID" value="CBR_g49487"/>
</dbReference>
<evidence type="ECO:0000259" key="3">
    <source>
        <dbReference type="PROSITE" id="PS51176"/>
    </source>
</evidence>
<feature type="region of interest" description="Disordered" evidence="2">
    <location>
        <begin position="116"/>
        <end position="152"/>
    </location>
</feature>
<dbReference type="InterPro" id="IPR036291">
    <property type="entry name" value="NAD(P)-bd_dom_sf"/>
</dbReference>
<dbReference type="Pfam" id="PF26213">
    <property type="entry name" value="TYRAAT1_C"/>
    <property type="match status" value="1"/>
</dbReference>
<feature type="region of interest" description="Disordered" evidence="2">
    <location>
        <begin position="489"/>
        <end position="564"/>
    </location>
</feature>
<dbReference type="EMBL" id="BFEA01000058">
    <property type="protein sequence ID" value="GBG65124.1"/>
    <property type="molecule type" value="Genomic_DNA"/>
</dbReference>
<evidence type="ECO:0000256" key="2">
    <source>
        <dbReference type="SAM" id="MobiDB-lite"/>
    </source>
</evidence>
<evidence type="ECO:0000313" key="4">
    <source>
        <dbReference type="EMBL" id="GBG65124.1"/>
    </source>
</evidence>
<dbReference type="GO" id="GO:0008977">
    <property type="term" value="F:prephenate dehydrogenase (NAD+) activity"/>
    <property type="evidence" value="ECO:0007669"/>
    <property type="project" value="InterPro"/>
</dbReference>
<evidence type="ECO:0000256" key="1">
    <source>
        <dbReference type="ARBA" id="ARBA00023002"/>
    </source>
</evidence>
<dbReference type="GO" id="GO:0006571">
    <property type="term" value="P:tyrosine biosynthetic process"/>
    <property type="evidence" value="ECO:0007669"/>
    <property type="project" value="InterPro"/>
</dbReference>
<dbReference type="OrthoDB" id="2414662at2759"/>
<keyword evidence="1" id="KW-0560">Oxidoreductase</keyword>